<dbReference type="GeneID" id="36346337"/>
<organism evidence="3 4">
    <name type="scientific">Echinococcus granulosus</name>
    <name type="common">Hydatid tapeworm</name>
    <dbReference type="NCBI Taxonomy" id="6210"/>
    <lineage>
        <taxon>Eukaryota</taxon>
        <taxon>Metazoa</taxon>
        <taxon>Spiralia</taxon>
        <taxon>Lophotrochozoa</taxon>
        <taxon>Platyhelminthes</taxon>
        <taxon>Cestoda</taxon>
        <taxon>Eucestoda</taxon>
        <taxon>Cyclophyllidea</taxon>
        <taxon>Taeniidae</taxon>
        <taxon>Echinococcus</taxon>
        <taxon>Echinococcus granulosus group</taxon>
    </lineage>
</organism>
<dbReference type="Proteomes" id="UP000019149">
    <property type="component" value="Unassembled WGS sequence"/>
</dbReference>
<proteinExistence type="predicted"/>
<feature type="signal peptide" evidence="2">
    <location>
        <begin position="1"/>
        <end position="17"/>
    </location>
</feature>
<comment type="caution">
    <text evidence="3">The sequence shown here is derived from an EMBL/GenBank/DDBJ whole genome shotgun (WGS) entry which is preliminary data.</text>
</comment>
<dbReference type="SUPFAM" id="SSF49265">
    <property type="entry name" value="Fibronectin type III"/>
    <property type="match status" value="1"/>
</dbReference>
<protein>
    <recommendedName>
        <fullName evidence="5">EG95</fullName>
    </recommendedName>
</protein>
<gene>
    <name evidence="3" type="ORF">EGR_10622</name>
</gene>
<accession>W6U7Z5</accession>
<keyword evidence="1" id="KW-0472">Membrane</keyword>
<keyword evidence="4" id="KW-1185">Reference proteome</keyword>
<keyword evidence="2" id="KW-0732">Signal</keyword>
<feature type="transmembrane region" description="Helical" evidence="1">
    <location>
        <begin position="137"/>
        <end position="156"/>
    </location>
</feature>
<dbReference type="CTD" id="36346337"/>
<evidence type="ECO:0000256" key="1">
    <source>
        <dbReference type="SAM" id="Phobius"/>
    </source>
</evidence>
<evidence type="ECO:0000313" key="4">
    <source>
        <dbReference type="Proteomes" id="UP000019149"/>
    </source>
</evidence>
<dbReference type="RefSeq" id="XP_024345708.1">
    <property type="nucleotide sequence ID" value="XM_024499871.1"/>
</dbReference>
<dbReference type="KEGG" id="egl:EGR_10622"/>
<sequence length="158" mass="16697">MAVPHFCLILFAFSILAEDSGGAGRGITWNLLNLTTLQINWDEKYLSELGVIQIEASATPIYIHGPVAKTKADVDTGNITLCGLLPSTYYELVVKAPRKSGFPIFSATYFTTVPDEGGKSTSSTMPNKGEEGATTSGAFALTFTISAILLACMGVVPA</sequence>
<dbReference type="InterPro" id="IPR036116">
    <property type="entry name" value="FN3_sf"/>
</dbReference>
<reference evidence="3 4" key="1">
    <citation type="journal article" date="2013" name="Nat. Genet.">
        <title>The genome of the hydatid tapeworm Echinococcus granulosus.</title>
        <authorList>
            <person name="Zheng H."/>
            <person name="Zhang W."/>
            <person name="Zhang L."/>
            <person name="Zhang Z."/>
            <person name="Li J."/>
            <person name="Lu G."/>
            <person name="Zhu Y."/>
            <person name="Wang Y."/>
            <person name="Huang Y."/>
            <person name="Liu J."/>
            <person name="Kang H."/>
            <person name="Chen J."/>
            <person name="Wang L."/>
            <person name="Chen A."/>
            <person name="Yu S."/>
            <person name="Gao Z."/>
            <person name="Jin L."/>
            <person name="Gu W."/>
            <person name="Wang Z."/>
            <person name="Zhao L."/>
            <person name="Shi B."/>
            <person name="Wen H."/>
            <person name="Lin R."/>
            <person name="Jones M.K."/>
            <person name="Brejova B."/>
            <person name="Vinar T."/>
            <person name="Zhao G."/>
            <person name="McManus D.P."/>
            <person name="Chen Z."/>
            <person name="Zhou Y."/>
            <person name="Wang S."/>
        </authorList>
    </citation>
    <scope>NUCLEOTIDE SEQUENCE [LARGE SCALE GENOMIC DNA]</scope>
</reference>
<evidence type="ECO:0008006" key="5">
    <source>
        <dbReference type="Google" id="ProtNLM"/>
    </source>
</evidence>
<evidence type="ECO:0000256" key="2">
    <source>
        <dbReference type="SAM" id="SignalP"/>
    </source>
</evidence>
<keyword evidence="1" id="KW-0812">Transmembrane</keyword>
<dbReference type="EMBL" id="APAU02000243">
    <property type="protein sequence ID" value="EUB54512.1"/>
    <property type="molecule type" value="Genomic_DNA"/>
</dbReference>
<dbReference type="AlphaFoldDB" id="W6U7Z5"/>
<keyword evidence="1" id="KW-1133">Transmembrane helix</keyword>
<feature type="chain" id="PRO_5004882598" description="EG95" evidence="2">
    <location>
        <begin position="18"/>
        <end position="158"/>
    </location>
</feature>
<evidence type="ECO:0000313" key="3">
    <source>
        <dbReference type="EMBL" id="EUB54512.1"/>
    </source>
</evidence>
<name>W6U7Z5_ECHGR</name>